<gene>
    <name evidence="1" type="ORF">ACFQ3T_04325</name>
</gene>
<accession>A0ABW3QEU7</accession>
<comment type="caution">
    <text evidence="1">The sequence shown here is derived from an EMBL/GenBank/DDBJ whole genome shotgun (WGS) entry which is preliminary data.</text>
</comment>
<organism evidence="1 2">
    <name type="scientific">Saccharothrix hoggarensis</name>
    <dbReference type="NCBI Taxonomy" id="913853"/>
    <lineage>
        <taxon>Bacteria</taxon>
        <taxon>Bacillati</taxon>
        <taxon>Actinomycetota</taxon>
        <taxon>Actinomycetes</taxon>
        <taxon>Pseudonocardiales</taxon>
        <taxon>Pseudonocardiaceae</taxon>
        <taxon>Saccharothrix</taxon>
    </lineage>
</organism>
<dbReference type="Proteomes" id="UP001597168">
    <property type="component" value="Unassembled WGS sequence"/>
</dbReference>
<dbReference type="EMBL" id="JBHTLK010000011">
    <property type="protein sequence ID" value="MFD1146342.1"/>
    <property type="molecule type" value="Genomic_DNA"/>
</dbReference>
<keyword evidence="2" id="KW-1185">Reference proteome</keyword>
<reference evidence="2" key="1">
    <citation type="journal article" date="2019" name="Int. J. Syst. Evol. Microbiol.">
        <title>The Global Catalogue of Microorganisms (GCM) 10K type strain sequencing project: providing services to taxonomists for standard genome sequencing and annotation.</title>
        <authorList>
            <consortium name="The Broad Institute Genomics Platform"/>
            <consortium name="The Broad Institute Genome Sequencing Center for Infectious Disease"/>
            <person name="Wu L."/>
            <person name="Ma J."/>
        </authorList>
    </citation>
    <scope>NUCLEOTIDE SEQUENCE [LARGE SCALE GENOMIC DNA]</scope>
    <source>
        <strain evidence="2">CCUG 60214</strain>
    </source>
</reference>
<evidence type="ECO:0000313" key="1">
    <source>
        <dbReference type="EMBL" id="MFD1146342.1"/>
    </source>
</evidence>
<evidence type="ECO:0000313" key="2">
    <source>
        <dbReference type="Proteomes" id="UP001597168"/>
    </source>
</evidence>
<dbReference type="RefSeq" id="WP_380719987.1">
    <property type="nucleotide sequence ID" value="NZ_JBHTLK010000011.1"/>
</dbReference>
<sequence length="98" mass="10733">MNIVEEDRVLRRHLAAVLVGVLYNSDRKSLQMARAETHRLVGAVTTCLGTHPLDKAGRCGVCESSECALRSDLRLALMPFDGVAEESILDVAGIERKK</sequence>
<name>A0ABW3QEU7_9PSEU</name>
<proteinExistence type="predicted"/>
<protein>
    <submittedName>
        <fullName evidence="1">Uncharacterized protein</fullName>
    </submittedName>
</protein>